<dbReference type="RefSeq" id="WP_157693467.1">
    <property type="nucleotide sequence ID" value="NZ_LT629779.1"/>
</dbReference>
<evidence type="ECO:0000313" key="1">
    <source>
        <dbReference type="EMBL" id="SDT41744.1"/>
    </source>
</evidence>
<evidence type="ECO:0000313" key="2">
    <source>
        <dbReference type="Proteomes" id="UP000198751"/>
    </source>
</evidence>
<organism evidence="1 2">
    <name type="scientific">Pseudarthrobacter equi</name>
    <dbReference type="NCBI Taxonomy" id="728066"/>
    <lineage>
        <taxon>Bacteria</taxon>
        <taxon>Bacillati</taxon>
        <taxon>Actinomycetota</taxon>
        <taxon>Actinomycetes</taxon>
        <taxon>Micrococcales</taxon>
        <taxon>Micrococcaceae</taxon>
        <taxon>Pseudarthrobacter</taxon>
    </lineage>
</organism>
<reference evidence="2" key="1">
    <citation type="submission" date="2016-10" db="EMBL/GenBank/DDBJ databases">
        <authorList>
            <person name="Varghese N."/>
            <person name="Submissions S."/>
        </authorList>
    </citation>
    <scope>NUCLEOTIDE SEQUENCE [LARGE SCALE GENOMIC DNA]</scope>
    <source>
        <strain evidence="2">IMMIB L-1606</strain>
    </source>
</reference>
<sequence>MNSLVELLMHGGGLEGASQKQIRAVLEKLGTIAVVVPHASLPQAHFGVNDGEPYLILLSADGGPNTSVPFAREHLSAGRSMRAVKESMSVHAAITSEVPIHQDSYGKAREQFLRNRIEADSIAAGGAPALAEGAL</sequence>
<gene>
    <name evidence="1" type="ORF">SAMN04489743_2823</name>
</gene>
<dbReference type="AlphaFoldDB" id="A0A1H2A780"/>
<accession>A0A1H2A780</accession>
<keyword evidence="2" id="KW-1185">Reference proteome</keyword>
<dbReference type="EMBL" id="LT629779">
    <property type="protein sequence ID" value="SDT41744.1"/>
    <property type="molecule type" value="Genomic_DNA"/>
</dbReference>
<name>A0A1H2A780_9MICC</name>
<proteinExistence type="predicted"/>
<dbReference type="Proteomes" id="UP000198751">
    <property type="component" value="Chromosome I"/>
</dbReference>
<protein>
    <submittedName>
        <fullName evidence="1">Uncharacterized protein</fullName>
    </submittedName>
</protein>